<evidence type="ECO:0000313" key="1">
    <source>
        <dbReference type="EMBL" id="PVX80065.1"/>
    </source>
</evidence>
<comment type="caution">
    <text evidence="1">The sequence shown here is derived from an EMBL/GenBank/DDBJ whole genome shotgun (WGS) entry which is preliminary data.</text>
</comment>
<evidence type="ECO:0000313" key="2">
    <source>
        <dbReference type="Proteomes" id="UP000245712"/>
    </source>
</evidence>
<organism evidence="1 2">
    <name type="scientific">Paraburkholderia unamae</name>
    <dbReference type="NCBI Taxonomy" id="219649"/>
    <lineage>
        <taxon>Bacteria</taxon>
        <taxon>Pseudomonadati</taxon>
        <taxon>Pseudomonadota</taxon>
        <taxon>Betaproteobacteria</taxon>
        <taxon>Burkholderiales</taxon>
        <taxon>Burkholderiaceae</taxon>
        <taxon>Paraburkholderia</taxon>
    </lineage>
</organism>
<gene>
    <name evidence="1" type="ORF">C7402_112252</name>
</gene>
<dbReference type="Proteomes" id="UP000245712">
    <property type="component" value="Unassembled WGS sequence"/>
</dbReference>
<accession>A0ABX5KM14</accession>
<reference evidence="1 2" key="1">
    <citation type="submission" date="2018-05" db="EMBL/GenBank/DDBJ databases">
        <title>Genomic Encyclopedia of Type Strains, Phase IV (KMG-V): Genome sequencing to study the core and pangenomes of soil and plant-associated prokaryotes.</title>
        <authorList>
            <person name="Whitman W."/>
        </authorList>
    </citation>
    <scope>NUCLEOTIDE SEQUENCE [LARGE SCALE GENOMIC DNA]</scope>
    <source>
        <strain evidence="1 2">SCZa-39</strain>
    </source>
</reference>
<proteinExistence type="predicted"/>
<sequence>MLLSDFLTNGIGLTNIPIGGFATVFEGGATFKATKTPVARAIYSILSGLYPTNATTYEAIYNTAPFAGVYASSIAFGNGIFVAVGANGSAQANCQVSSDGYTWNQYAMPSSQQWTNVVFGNGYFVAFCATSAVCAYSPDGVNWTSLATPAVLSSVVYGNGMVIGTIATASSTAYYLPIGPGASFTWATATLPNSAIWTGCAYGNGVFTMIGKGSSSGMYAAYSATGTAWSAGNIPTTYLTFAAVTYGNGIFVAVSTSGAVLRSPDGVSWTAYTAISSPGGTPSSLAYANGLFALVQNGTANAVMFTSPDGITWTSRALAASGLWTSIAFGLGLFILTQWNSSTPAATIAAVWAEYTSTVTQVVPFTSVTAASMATSATWQSVAYGNSVWCAVAGGSVASTVSNYSANGTSWTASTLPSSQKWQSIAFGAGIFVAHAVGSATYATCTDGKTWTSRTLPVANASGYVSYDPVSAAFYYTTAYASGTGNVIYTSANGTTWSIYAYTNAGLPQDSSNVPYYTAPGGLWACSNGSKFIYDSLHGNLWGIGLSYLINAYPNTWQAQTNNLYDSNGNYANASSAIPLISGITGVAYGNGVTVAIANSITTNNTWSSAAHPACATPIVNSYGNVTGYQTSGNFMYRLDPTTPAGWTGTVGSLNASNDAQVGGWQIGTLPGNAAWSEIIFTNGQFIAIGASLAGSGNTVVAISTNGINWSVVAVASNAWTGIASNGTIAVLVSGLTVASAAAAVITGAVWTGAAPTSQYVYLTGNAGQFVRVQ</sequence>
<name>A0ABX5KM14_9BURK</name>
<dbReference type="RefSeq" id="WP_116612598.1">
    <property type="nucleotide sequence ID" value="NZ_QEOB01000012.1"/>
</dbReference>
<protein>
    <submittedName>
        <fullName evidence="1">Uncharacterized protein</fullName>
    </submittedName>
</protein>
<dbReference type="EMBL" id="QEOB01000012">
    <property type="protein sequence ID" value="PVX80065.1"/>
    <property type="molecule type" value="Genomic_DNA"/>
</dbReference>
<keyword evidence="2" id="KW-1185">Reference proteome</keyword>